<gene>
    <name evidence="2" type="ORF">GSPATT00003952001</name>
</gene>
<feature type="coiled-coil region" evidence="1">
    <location>
        <begin position="88"/>
        <end position="214"/>
    </location>
</feature>
<sequence>MNNQPVYMSAEQINALFQRDSTFEMRDDRINSFQNDFKKNEVWDFKLVKTLKSESVECEENRPTNQSESMMMSKNYLAQGLKQLGKKYDRRKDMEEKYKEDINRLMRELKQKCSELDCMKREHEIFLEQNQRQQNNLRLQIQEANNREQKAVIELGELYEQNMQVKQQLEIVQQKYNNLQKQHKFEIDRKDKQIDQFKIQIMQLNEDNERLKAEHPTGFLNLDSQRVSQDKTQNQWAQFNSSAYKSSIQFQKEKPVTQLQFKSNYDSKVIFGKKSQNTLKYQQSQQDLQPKGL</sequence>
<proteinExistence type="predicted"/>
<dbReference type="KEGG" id="ptm:GSPATT00003952001"/>
<keyword evidence="3" id="KW-1185">Reference proteome</keyword>
<evidence type="ECO:0000256" key="1">
    <source>
        <dbReference type="SAM" id="Coils"/>
    </source>
</evidence>
<evidence type="ECO:0000313" key="2">
    <source>
        <dbReference type="EMBL" id="CAK93083.1"/>
    </source>
</evidence>
<dbReference type="Proteomes" id="UP000000600">
    <property type="component" value="Unassembled WGS sequence"/>
</dbReference>
<name>A0ECR6_PARTE</name>
<protein>
    <submittedName>
        <fullName evidence="2">Uncharacterized protein</fullName>
    </submittedName>
</protein>
<dbReference type="InParanoid" id="A0ECR6"/>
<keyword evidence="1" id="KW-0175">Coiled coil</keyword>
<dbReference type="AlphaFoldDB" id="A0ECR6"/>
<evidence type="ECO:0000313" key="3">
    <source>
        <dbReference type="Proteomes" id="UP000000600"/>
    </source>
</evidence>
<organism evidence="2 3">
    <name type="scientific">Paramecium tetraurelia</name>
    <dbReference type="NCBI Taxonomy" id="5888"/>
    <lineage>
        <taxon>Eukaryota</taxon>
        <taxon>Sar</taxon>
        <taxon>Alveolata</taxon>
        <taxon>Ciliophora</taxon>
        <taxon>Intramacronucleata</taxon>
        <taxon>Oligohymenophorea</taxon>
        <taxon>Peniculida</taxon>
        <taxon>Parameciidae</taxon>
        <taxon>Paramecium</taxon>
    </lineage>
</organism>
<accession>A0ECR6</accession>
<dbReference type="EMBL" id="CT868671">
    <property type="protein sequence ID" value="CAK93083.1"/>
    <property type="molecule type" value="Genomic_DNA"/>
</dbReference>
<dbReference type="GeneID" id="5046265"/>
<dbReference type="HOGENOM" id="CLU_951440_0_0_1"/>
<dbReference type="RefSeq" id="XP_001460480.1">
    <property type="nucleotide sequence ID" value="XM_001460443.1"/>
</dbReference>
<reference evidence="2 3" key="1">
    <citation type="journal article" date="2006" name="Nature">
        <title>Global trends of whole-genome duplications revealed by the ciliate Paramecium tetraurelia.</title>
        <authorList>
            <consortium name="Genoscope"/>
            <person name="Aury J.-M."/>
            <person name="Jaillon O."/>
            <person name="Duret L."/>
            <person name="Noel B."/>
            <person name="Jubin C."/>
            <person name="Porcel B.M."/>
            <person name="Segurens B."/>
            <person name="Daubin V."/>
            <person name="Anthouard V."/>
            <person name="Aiach N."/>
            <person name="Arnaiz O."/>
            <person name="Billaut A."/>
            <person name="Beisson J."/>
            <person name="Blanc I."/>
            <person name="Bouhouche K."/>
            <person name="Camara F."/>
            <person name="Duharcourt S."/>
            <person name="Guigo R."/>
            <person name="Gogendeau D."/>
            <person name="Katinka M."/>
            <person name="Keller A.-M."/>
            <person name="Kissmehl R."/>
            <person name="Klotz C."/>
            <person name="Koll F."/>
            <person name="Le Moue A."/>
            <person name="Lepere C."/>
            <person name="Malinsky S."/>
            <person name="Nowacki M."/>
            <person name="Nowak J.K."/>
            <person name="Plattner H."/>
            <person name="Poulain J."/>
            <person name="Ruiz F."/>
            <person name="Serrano V."/>
            <person name="Zagulski M."/>
            <person name="Dessen P."/>
            <person name="Betermier M."/>
            <person name="Weissenbach J."/>
            <person name="Scarpelli C."/>
            <person name="Schachter V."/>
            <person name="Sperling L."/>
            <person name="Meyer E."/>
            <person name="Cohen J."/>
            <person name="Wincker P."/>
        </authorList>
    </citation>
    <scope>NUCLEOTIDE SEQUENCE [LARGE SCALE GENOMIC DNA]</scope>
    <source>
        <strain evidence="2 3">Stock d4-2</strain>
    </source>
</reference>